<feature type="binding site" evidence="6">
    <location>
        <position position="145"/>
    </location>
    <ligand>
        <name>FAD</name>
        <dbReference type="ChEBI" id="CHEBI:57692"/>
    </ligand>
</feature>
<feature type="binding site" evidence="6">
    <location>
        <position position="293"/>
    </location>
    <ligand>
        <name>NAD(+)</name>
        <dbReference type="ChEBI" id="CHEBI:57540"/>
    </ligand>
</feature>
<feature type="binding site" evidence="6">
    <location>
        <begin position="206"/>
        <end position="213"/>
    </location>
    <ligand>
        <name>NAD(+)</name>
        <dbReference type="ChEBI" id="CHEBI:57540"/>
    </ligand>
</feature>
<keyword evidence="4" id="KW-0560">Oxidoreductase</keyword>
<evidence type="ECO:0000256" key="1">
    <source>
        <dbReference type="ARBA" id="ARBA00007532"/>
    </source>
</evidence>
<dbReference type="PANTHER" id="PTHR43014:SF2">
    <property type="entry name" value="MERCURIC REDUCTASE"/>
    <property type="match status" value="1"/>
</dbReference>
<dbReference type="Proteomes" id="UP000264002">
    <property type="component" value="Unassembled WGS sequence"/>
</dbReference>
<accession>A0A372MEX5</accession>
<dbReference type="PRINTS" id="PR00368">
    <property type="entry name" value="FADPNR"/>
</dbReference>
<dbReference type="Pfam" id="PF07992">
    <property type="entry name" value="Pyr_redox_2"/>
    <property type="match status" value="1"/>
</dbReference>
<keyword evidence="3 6" id="KW-0274">FAD</keyword>
<dbReference type="Gene3D" id="3.30.390.30">
    <property type="match status" value="1"/>
</dbReference>
<dbReference type="InterPro" id="IPR023753">
    <property type="entry name" value="FAD/NAD-binding_dom"/>
</dbReference>
<dbReference type="Gene3D" id="3.50.50.60">
    <property type="entry name" value="FAD/NAD(P)-binding domain"/>
    <property type="match status" value="2"/>
</dbReference>
<evidence type="ECO:0000256" key="2">
    <source>
        <dbReference type="ARBA" id="ARBA00022630"/>
    </source>
</evidence>
<name>A0A372MEX5_9SPIR</name>
<evidence type="ECO:0000256" key="4">
    <source>
        <dbReference type="ARBA" id="ARBA00023002"/>
    </source>
</evidence>
<dbReference type="InterPro" id="IPR001100">
    <property type="entry name" value="Pyr_nuc-diS_OxRdtase"/>
</dbReference>
<dbReference type="PRINTS" id="PR00411">
    <property type="entry name" value="PNDRDTASEI"/>
</dbReference>
<gene>
    <name evidence="10" type="ORF">DYP60_10130</name>
</gene>
<comment type="cofactor">
    <cofactor evidence="6">
        <name>FAD</name>
        <dbReference type="ChEBI" id="CHEBI:57692"/>
    </cofactor>
    <text evidence="6">Binds 1 FAD per subunit.</text>
</comment>
<keyword evidence="6" id="KW-0520">NAD</keyword>
<protein>
    <submittedName>
        <fullName evidence="10">Mercuric reductase</fullName>
    </submittedName>
</protein>
<evidence type="ECO:0000256" key="6">
    <source>
        <dbReference type="PIRSR" id="PIRSR000350-3"/>
    </source>
</evidence>
<evidence type="ECO:0000313" key="11">
    <source>
        <dbReference type="Proteomes" id="UP000264002"/>
    </source>
</evidence>
<dbReference type="InterPro" id="IPR004099">
    <property type="entry name" value="Pyr_nucl-diS_OxRdtase_dimer"/>
</dbReference>
<keyword evidence="2" id="KW-0285">Flavoprotein</keyword>
<reference evidence="10 11" key="2">
    <citation type="submission" date="2018-09" db="EMBL/GenBank/DDBJ databases">
        <title>Genome of Sphaerochaeta halotolerans strain 4-11.</title>
        <authorList>
            <person name="Nazina T.N."/>
            <person name="Sokolova D.S."/>
        </authorList>
    </citation>
    <scope>NUCLEOTIDE SEQUENCE [LARGE SCALE GENOMIC DNA]</scope>
    <source>
        <strain evidence="10 11">4-11</strain>
    </source>
</reference>
<dbReference type="SUPFAM" id="SSF51905">
    <property type="entry name" value="FAD/NAD(P)-binding domain"/>
    <property type="match status" value="1"/>
</dbReference>
<evidence type="ECO:0000256" key="5">
    <source>
        <dbReference type="PIRSR" id="PIRSR000350-2"/>
    </source>
</evidence>
<dbReference type="GO" id="GO:0003955">
    <property type="term" value="F:NAD(P)H dehydrogenase (quinone) activity"/>
    <property type="evidence" value="ECO:0007669"/>
    <property type="project" value="TreeGrafter"/>
</dbReference>
<dbReference type="InterPro" id="IPR036188">
    <property type="entry name" value="FAD/NAD-bd_sf"/>
</dbReference>
<dbReference type="AlphaFoldDB" id="A0A372MEX5"/>
<feature type="binding site" evidence="6">
    <location>
        <position position="334"/>
    </location>
    <ligand>
        <name>FAD</name>
        <dbReference type="ChEBI" id="CHEBI:57692"/>
    </ligand>
</feature>
<sequence>MRNQGIQRGFSLCNGAITFIVQSISTTYQEGITMKRYDVIIIGTGQATGTILGNLLEEKKSVAIVEADRVGGSCVNWGCTPTKTLIASARTAHMIKRGSDFGIEVDSYHTNFSKVMDRVNAIRNESNKGFTAWLEETVDFYPGFGTFVDAHTIAIEGTHIYGGLIVIHTGTRARVPSIPGIESVPWLDNKGILALNELPSHLLIIGGSYIGLEFAQAFRRLGSEVTLFESSPQIISKEDEDISEIARSVLEDEGIEIFTSASISSVSQKADQQISVEYQGGTITGSHLLVGAGRIPNSDGLNLSNAGVEIDERGFIIVDDTCRTSVPHIYALGDVNGRGAFTHTSVHDGQVFLSALSGGSKKISDRTLTYSLFIDPPLARVGMNEKQAKQHNIPYLVATKEMASVSRAKEKDETKGRIKILVNKDDDTIIGAAVFGVGGDEVIGMIALAMQAGLRYQTFQETVIPHPTVSELIPWVFSSLQSEA</sequence>
<proteinExistence type="inferred from homology"/>
<evidence type="ECO:0000259" key="8">
    <source>
        <dbReference type="Pfam" id="PF02852"/>
    </source>
</evidence>
<feature type="domain" description="FAD/NAD(P)-binding" evidence="9">
    <location>
        <begin position="37"/>
        <end position="349"/>
    </location>
</feature>
<reference evidence="11" key="1">
    <citation type="submission" date="2018-08" db="EMBL/GenBank/DDBJ databases">
        <authorList>
            <person name="Grouzdev D.S."/>
            <person name="Krutkina M.S."/>
        </authorList>
    </citation>
    <scope>NUCLEOTIDE SEQUENCE [LARGE SCALE GENOMIC DNA]</scope>
    <source>
        <strain evidence="11">4-11</strain>
    </source>
</reference>
<keyword evidence="6" id="KW-0547">Nucleotide-binding</keyword>
<comment type="caution">
    <text evidence="10">The sequence shown here is derived from an EMBL/GenBank/DDBJ whole genome shotgun (WGS) entry which is preliminary data.</text>
</comment>
<dbReference type="PIRSF" id="PIRSF000350">
    <property type="entry name" value="Mercury_reductase_MerA"/>
    <property type="match status" value="1"/>
</dbReference>
<dbReference type="InterPro" id="IPR016156">
    <property type="entry name" value="FAD/NAD-linked_Rdtase_dimer_sf"/>
</dbReference>
<dbReference type="Pfam" id="PF02852">
    <property type="entry name" value="Pyr_redox_dim"/>
    <property type="match status" value="1"/>
</dbReference>
<dbReference type="EMBL" id="QUWK01000010">
    <property type="protein sequence ID" value="RFU94321.1"/>
    <property type="molecule type" value="Genomic_DNA"/>
</dbReference>
<organism evidence="10 11">
    <name type="scientific">Sphaerochaeta halotolerans</name>
    <dbReference type="NCBI Taxonomy" id="2293840"/>
    <lineage>
        <taxon>Bacteria</taxon>
        <taxon>Pseudomonadati</taxon>
        <taxon>Spirochaetota</taxon>
        <taxon>Spirochaetia</taxon>
        <taxon>Spirochaetales</taxon>
        <taxon>Sphaerochaetaceae</taxon>
        <taxon>Sphaerochaeta</taxon>
    </lineage>
</organism>
<dbReference type="GO" id="GO:0050660">
    <property type="term" value="F:flavin adenine dinucleotide binding"/>
    <property type="evidence" value="ECO:0007669"/>
    <property type="project" value="TreeGrafter"/>
</dbReference>
<dbReference type="PANTHER" id="PTHR43014">
    <property type="entry name" value="MERCURIC REDUCTASE"/>
    <property type="match status" value="1"/>
</dbReference>
<comment type="similarity">
    <text evidence="1">Belongs to the class-I pyridine nucleotide-disulfide oxidoreductase family.</text>
</comment>
<dbReference type="FunFam" id="3.30.390.30:FF:000001">
    <property type="entry name" value="Dihydrolipoyl dehydrogenase"/>
    <property type="match status" value="1"/>
</dbReference>
<feature type="domain" description="Pyridine nucleotide-disulphide oxidoreductase dimerisation" evidence="8">
    <location>
        <begin position="372"/>
        <end position="475"/>
    </location>
</feature>
<feature type="binding site" evidence="6">
    <location>
        <position position="83"/>
    </location>
    <ligand>
        <name>FAD</name>
        <dbReference type="ChEBI" id="CHEBI:57692"/>
    </ligand>
</feature>
<keyword evidence="11" id="KW-1185">Reference proteome</keyword>
<evidence type="ECO:0000313" key="10">
    <source>
        <dbReference type="EMBL" id="RFU94321.1"/>
    </source>
</evidence>
<evidence type="ECO:0000256" key="7">
    <source>
        <dbReference type="PIRSR" id="PIRSR000350-4"/>
    </source>
</evidence>
<evidence type="ECO:0000256" key="3">
    <source>
        <dbReference type="ARBA" id="ARBA00022827"/>
    </source>
</evidence>
<dbReference type="SUPFAM" id="SSF55424">
    <property type="entry name" value="FAD/NAD-linked reductases, dimerisation (C-terminal) domain"/>
    <property type="match status" value="1"/>
</dbReference>
<feature type="disulfide bond" description="Redox-active" evidence="7">
    <location>
        <begin position="74"/>
        <end position="79"/>
    </location>
</feature>
<feature type="active site" description="Proton acceptor" evidence="5">
    <location>
        <position position="466"/>
    </location>
</feature>
<evidence type="ECO:0000259" key="9">
    <source>
        <dbReference type="Pfam" id="PF07992"/>
    </source>
</evidence>
<feature type="binding site" evidence="6">
    <location>
        <position position="229"/>
    </location>
    <ligand>
        <name>NAD(+)</name>
        <dbReference type="ChEBI" id="CHEBI:57540"/>
    </ligand>
</feature>